<dbReference type="FunFam" id="2.40.30.10:FF:000005">
    <property type="entry name" value="Elongation factor 1-alpha"/>
    <property type="match status" value="1"/>
</dbReference>
<evidence type="ECO:0000259" key="6">
    <source>
        <dbReference type="Pfam" id="PF03468"/>
    </source>
</evidence>
<dbReference type="Pfam" id="PF22594">
    <property type="entry name" value="GTP-eEF1A_C"/>
    <property type="match status" value="1"/>
</dbReference>
<gene>
    <name evidence="8" type="ORF">IFM89_011588</name>
</gene>
<reference evidence="8 9" key="1">
    <citation type="submission" date="2020-10" db="EMBL/GenBank/DDBJ databases">
        <title>The Coptis chinensis genome and diversification of protoberbering-type alkaloids.</title>
        <authorList>
            <person name="Wang B."/>
            <person name="Shu S."/>
            <person name="Song C."/>
            <person name="Liu Y."/>
        </authorList>
    </citation>
    <scope>NUCLEOTIDE SEQUENCE [LARGE SCALE GENOMIC DNA]</scope>
    <source>
        <strain evidence="8">HL-2020</strain>
        <tissue evidence="8">Leaf</tissue>
    </source>
</reference>
<proteinExistence type="inferred from homology"/>
<protein>
    <recommendedName>
        <fullName evidence="10">Elongation factor 1-alpha</fullName>
    </recommendedName>
</protein>
<evidence type="ECO:0000256" key="2">
    <source>
        <dbReference type="ARBA" id="ARBA00022741"/>
    </source>
</evidence>
<evidence type="ECO:0000256" key="5">
    <source>
        <dbReference type="ARBA" id="ARBA00023134"/>
    </source>
</evidence>
<evidence type="ECO:0000256" key="3">
    <source>
        <dbReference type="ARBA" id="ARBA00022768"/>
    </source>
</evidence>
<dbReference type="Gene3D" id="2.40.30.10">
    <property type="entry name" value="Translation factors"/>
    <property type="match status" value="1"/>
</dbReference>
<dbReference type="Proteomes" id="UP000631114">
    <property type="component" value="Unassembled WGS sequence"/>
</dbReference>
<evidence type="ECO:0008006" key="10">
    <source>
        <dbReference type="Google" id="ProtNLM"/>
    </source>
</evidence>
<dbReference type="InterPro" id="IPR054696">
    <property type="entry name" value="GTP-eEF1A_C"/>
</dbReference>
<feature type="domain" description="XS" evidence="6">
    <location>
        <begin position="2"/>
        <end position="49"/>
    </location>
</feature>
<sequence>MGYLEAERLHKYFADQGTDRHAWETNHVLFYPGGKRQLYGYMARKEDINNFNRHCQGSVHNLKPLCGLRSGEELEKEPKFLKNGDVGMVKMLPTKPMVVETFSKYPPLGRFAVRDMRQTVIVEVIKSVEKKDPTGAKIAKAAANKK</sequence>
<dbReference type="GO" id="GO:0003746">
    <property type="term" value="F:translation elongation factor activity"/>
    <property type="evidence" value="ECO:0007669"/>
    <property type="project" value="UniProtKB-KW"/>
</dbReference>
<dbReference type="EMBL" id="JADFTS010000008">
    <property type="protein sequence ID" value="KAF9592005.1"/>
    <property type="molecule type" value="Genomic_DNA"/>
</dbReference>
<evidence type="ECO:0000313" key="8">
    <source>
        <dbReference type="EMBL" id="KAF9592005.1"/>
    </source>
</evidence>
<evidence type="ECO:0000256" key="4">
    <source>
        <dbReference type="ARBA" id="ARBA00022917"/>
    </source>
</evidence>
<comment type="caution">
    <text evidence="8">The sequence shown here is derived from an EMBL/GenBank/DDBJ whole genome shotgun (WGS) entry which is preliminary data.</text>
</comment>
<keyword evidence="3" id="KW-0251">Elongation factor</keyword>
<dbReference type="InterPro" id="IPR009001">
    <property type="entry name" value="Transl_elong_EF1A/Init_IF2_C"/>
</dbReference>
<name>A0A835H4D5_9MAGN</name>
<dbReference type="Pfam" id="PF03468">
    <property type="entry name" value="XS"/>
    <property type="match status" value="1"/>
</dbReference>
<dbReference type="GO" id="GO:0005525">
    <property type="term" value="F:GTP binding"/>
    <property type="evidence" value="ECO:0007669"/>
    <property type="project" value="UniProtKB-KW"/>
</dbReference>
<keyword evidence="5" id="KW-0342">GTP-binding</keyword>
<dbReference type="PANTHER" id="PTHR44830">
    <property type="entry name" value="ELONGATION FACTOR 1 ALPHA"/>
    <property type="match status" value="1"/>
</dbReference>
<comment type="similarity">
    <text evidence="1">Belongs to the TRAFAC class translation factor GTPase superfamily. Classic translation factor GTPase family. EF-Tu/EF-1A subfamily.</text>
</comment>
<feature type="domain" description="GTP-eEF1A C-terminal" evidence="7">
    <location>
        <begin position="53"/>
        <end position="125"/>
    </location>
</feature>
<evidence type="ECO:0000313" key="9">
    <source>
        <dbReference type="Proteomes" id="UP000631114"/>
    </source>
</evidence>
<evidence type="ECO:0000259" key="7">
    <source>
        <dbReference type="Pfam" id="PF22594"/>
    </source>
</evidence>
<dbReference type="GO" id="GO:0031047">
    <property type="term" value="P:regulatory ncRNA-mediated gene silencing"/>
    <property type="evidence" value="ECO:0007669"/>
    <property type="project" value="InterPro"/>
</dbReference>
<keyword evidence="4" id="KW-0648">Protein biosynthesis</keyword>
<organism evidence="8 9">
    <name type="scientific">Coptis chinensis</name>
    <dbReference type="NCBI Taxonomy" id="261450"/>
    <lineage>
        <taxon>Eukaryota</taxon>
        <taxon>Viridiplantae</taxon>
        <taxon>Streptophyta</taxon>
        <taxon>Embryophyta</taxon>
        <taxon>Tracheophyta</taxon>
        <taxon>Spermatophyta</taxon>
        <taxon>Magnoliopsida</taxon>
        <taxon>Ranunculales</taxon>
        <taxon>Ranunculaceae</taxon>
        <taxon>Coptidoideae</taxon>
        <taxon>Coptis</taxon>
    </lineage>
</organism>
<evidence type="ECO:0000256" key="1">
    <source>
        <dbReference type="ARBA" id="ARBA00007249"/>
    </source>
</evidence>
<accession>A0A835H4D5</accession>
<dbReference type="InterPro" id="IPR005380">
    <property type="entry name" value="XS_domain"/>
</dbReference>
<dbReference type="PANTHER" id="PTHR44830:SF1">
    <property type="entry name" value="TR-TYPE G DOMAIN-CONTAINING PROTEIN"/>
    <property type="match status" value="1"/>
</dbReference>
<keyword evidence="2" id="KW-0547">Nucleotide-binding</keyword>
<dbReference type="OrthoDB" id="5570111at2759"/>
<dbReference type="SUPFAM" id="SSF50465">
    <property type="entry name" value="EF-Tu/eEF-1alpha/eIF2-gamma C-terminal domain"/>
    <property type="match status" value="1"/>
</dbReference>
<keyword evidence="9" id="KW-1185">Reference proteome</keyword>
<dbReference type="AlphaFoldDB" id="A0A835H4D5"/>